<feature type="transmembrane region" description="Helical" evidence="1">
    <location>
        <begin position="6"/>
        <end position="33"/>
    </location>
</feature>
<reference evidence="3" key="1">
    <citation type="submission" date="2015-03" db="EMBL/GenBank/DDBJ databases">
        <authorList>
            <consortium name="Pathogen Informatics"/>
        </authorList>
    </citation>
    <scope>NUCLEOTIDE SEQUENCE [LARGE SCALE GENOMIC DNA]</scope>
    <source>
        <strain evidence="3">A125KOH2</strain>
    </source>
</reference>
<proteinExistence type="predicted"/>
<name>A0A0T9PTW3_9GAMM</name>
<keyword evidence="1" id="KW-0472">Membrane</keyword>
<keyword evidence="1" id="KW-0812">Transmembrane</keyword>
<evidence type="ECO:0000313" key="2">
    <source>
        <dbReference type="EMBL" id="CNH81428.1"/>
    </source>
</evidence>
<dbReference type="EMBL" id="CQAZ01000017">
    <property type="protein sequence ID" value="CNH81428.1"/>
    <property type="molecule type" value="Genomic_DNA"/>
</dbReference>
<evidence type="ECO:0000256" key="1">
    <source>
        <dbReference type="SAM" id="Phobius"/>
    </source>
</evidence>
<protein>
    <submittedName>
        <fullName evidence="2">Uncharacterized protein</fullName>
    </submittedName>
</protein>
<organism evidence="2 3">
    <name type="scientific">Yersinia pekkanenii</name>
    <dbReference type="NCBI Taxonomy" id="1288385"/>
    <lineage>
        <taxon>Bacteria</taxon>
        <taxon>Pseudomonadati</taxon>
        <taxon>Pseudomonadota</taxon>
        <taxon>Gammaproteobacteria</taxon>
        <taxon>Enterobacterales</taxon>
        <taxon>Yersiniaceae</taxon>
        <taxon>Yersinia</taxon>
    </lineage>
</organism>
<gene>
    <name evidence="2" type="ORF">ERS008529_02194</name>
</gene>
<keyword evidence="1" id="KW-1133">Transmembrane helix</keyword>
<evidence type="ECO:0000313" key="3">
    <source>
        <dbReference type="Proteomes" id="UP000045840"/>
    </source>
</evidence>
<dbReference type="Proteomes" id="UP000045840">
    <property type="component" value="Unassembled WGS sequence"/>
</dbReference>
<accession>A0A0T9PTW3</accession>
<sequence length="46" mass="5283">MIYFLAMLIGIGAAMLHIPLLFVLYVFILVWVISKLSKKKNETDLD</sequence>
<dbReference type="AlphaFoldDB" id="A0A0T9PTW3"/>